<feature type="region of interest" description="Disordered" evidence="4">
    <location>
        <begin position="463"/>
        <end position="526"/>
    </location>
</feature>
<sequence>PKCHKSFTNYGQEISGWLGIPKPSSNAENESLIAHDMRNRRLEETQRLRPKPARGEAKGKKAGCHRGVRAEDWTGGAPDQYREGNFEDGRAPLVAGKKNRMDLVLRKCLLHVAVMGALLAVGATEGPRDWDWLGVSRQLRTKAWNRQLYPEWTESQGPHCWRGRNLAISGEGMVGMGWGEERSKNWVECGQVSLKVSNDGPTLRGANASFSIALHFPESQKVLSDGQVIWANNTIINGSQVWGGQPVYPQEPDDTCIFPDGRACPSGPSPQRRSFVYVWKTWGQYWQVLGGPVSGLSIGTGKAVLGTHIMEVTVYHRRGSQSYVSLAHSRSAFTITDQVPFSVSVSQLQALDGTNNHFLRKQPLTFALQLHDPSGYLAGADLSYTWDFGDSTGTLISRALVVTHTYLESGPVTAQVVLQAAIPFTSCGSSPVPGTTAGHVPTAEAPGTTAGQVPTAEVVATTPAQVPTAEPSGTTAVQVPTAEGTGTTAGQVPTAEVVATTPAQMPTAEPSGTTAVQVPTAEGTGTTAEQVLASEVVSTTPAEMPTAEAIGTTPEVSTAEPSGTTVAQVTTTELVETTAGEVPTPEPDSPDASPFLSTEGITGSQSPLLDDTATLILVKRQVPLDCVLYRYGSFSLTLDIVQGIESAEILQAVPSSEGDAFELTVSCQGGLPKEACVDISSPGCQPPAQRLCQPVPPSPDCQLVLHQVLKGGSGTYCLNVSLADADSLAMVSTQLVMPGRYLDERSRSRLRAGSPVLGHLAGIDGFAARISGIQEKTYEAGPSSPPSPAATRQNPVATSALGLPHLPH</sequence>
<feature type="compositionally biased region" description="Basic and acidic residues" evidence="4">
    <location>
        <begin position="47"/>
        <end position="59"/>
    </location>
</feature>
<dbReference type="GO" id="GO:0005886">
    <property type="term" value="C:plasma membrane"/>
    <property type="evidence" value="ECO:0007669"/>
    <property type="project" value="TreeGrafter"/>
</dbReference>
<dbReference type="Pfam" id="PF20433">
    <property type="entry name" value="PKAT_KLD"/>
    <property type="match status" value="1"/>
</dbReference>
<evidence type="ECO:0000256" key="4">
    <source>
        <dbReference type="SAM" id="MobiDB-lite"/>
    </source>
</evidence>
<feature type="non-terminal residue" evidence="6">
    <location>
        <position position="1"/>
    </location>
</feature>
<dbReference type="InterPro" id="IPR035986">
    <property type="entry name" value="PKD_dom_sf"/>
</dbReference>
<evidence type="ECO:0000256" key="2">
    <source>
        <dbReference type="ARBA" id="ARBA00023180"/>
    </source>
</evidence>
<feature type="region of interest" description="Disordered" evidence="4">
    <location>
        <begin position="47"/>
        <end position="81"/>
    </location>
</feature>
<feature type="compositionally biased region" description="Polar residues" evidence="4">
    <location>
        <begin position="471"/>
        <end position="491"/>
    </location>
</feature>
<dbReference type="Gene3D" id="2.60.40.10">
    <property type="entry name" value="Immunoglobulins"/>
    <property type="match status" value="1"/>
</dbReference>
<dbReference type="InterPro" id="IPR013783">
    <property type="entry name" value="Ig-like_fold"/>
</dbReference>
<feature type="compositionally biased region" description="Polar residues" evidence="4">
    <location>
        <begin position="510"/>
        <end position="526"/>
    </location>
</feature>
<evidence type="ECO:0000256" key="3">
    <source>
        <dbReference type="ARBA" id="ARBA00025776"/>
    </source>
</evidence>
<feature type="non-terminal residue" evidence="6">
    <location>
        <position position="808"/>
    </location>
</feature>
<dbReference type="AlphaFoldDB" id="A0A4U1FR03"/>
<name>A0A4U1FR03_MONMO</name>
<dbReference type="InterPro" id="IPR045219">
    <property type="entry name" value="PKAT"/>
</dbReference>
<dbReference type="InterPro" id="IPR022409">
    <property type="entry name" value="PKD/Chitinase_dom"/>
</dbReference>
<dbReference type="EMBL" id="RWIC01000023">
    <property type="protein sequence ID" value="TKC52662.1"/>
    <property type="molecule type" value="Genomic_DNA"/>
</dbReference>
<comment type="caution">
    <text evidence="6">The sequence shown here is derived from an EMBL/GenBank/DDBJ whole genome shotgun (WGS) entry which is preliminary data.</text>
</comment>
<evidence type="ECO:0000313" key="6">
    <source>
        <dbReference type="EMBL" id="TKC52662.1"/>
    </source>
</evidence>
<dbReference type="Proteomes" id="UP000308365">
    <property type="component" value="Unassembled WGS sequence"/>
</dbReference>
<dbReference type="SUPFAM" id="SSF49299">
    <property type="entry name" value="PKD domain"/>
    <property type="match status" value="1"/>
</dbReference>
<dbReference type="Pfam" id="PF26141">
    <property type="entry name" value="PMEL_NMB_N"/>
    <property type="match status" value="1"/>
</dbReference>
<dbReference type="InterPro" id="IPR000601">
    <property type="entry name" value="PKD_dom"/>
</dbReference>
<accession>A0A4U1FR03</accession>
<evidence type="ECO:0000259" key="5">
    <source>
        <dbReference type="PROSITE" id="PS50093"/>
    </source>
</evidence>
<reference evidence="7" key="1">
    <citation type="journal article" date="2019" name="IScience">
        <title>Narwhal Genome Reveals Long-Term Low Genetic Diversity despite Current Large Abundance Size.</title>
        <authorList>
            <person name="Westbury M.V."/>
            <person name="Petersen B."/>
            <person name="Garde E."/>
            <person name="Heide-Jorgensen M.P."/>
            <person name="Lorenzen E.D."/>
        </authorList>
    </citation>
    <scope>NUCLEOTIDE SEQUENCE [LARGE SCALE GENOMIC DNA]</scope>
</reference>
<gene>
    <name evidence="6" type="ORF">EI555_004521</name>
</gene>
<dbReference type="SMART" id="SM00089">
    <property type="entry name" value="PKD"/>
    <property type="match status" value="1"/>
</dbReference>
<comment type="similarity">
    <text evidence="3">Belongs to the PMEL/NMB family.</text>
</comment>
<dbReference type="InterPro" id="IPR046846">
    <property type="entry name" value="PKAT_KLD"/>
</dbReference>
<evidence type="ECO:0000313" key="7">
    <source>
        <dbReference type="Proteomes" id="UP000308365"/>
    </source>
</evidence>
<dbReference type="InterPro" id="IPR059017">
    <property type="entry name" value="PMEL_NMB_N"/>
</dbReference>
<dbReference type="GO" id="GO:0032438">
    <property type="term" value="P:melanosome organization"/>
    <property type="evidence" value="ECO:0007669"/>
    <property type="project" value="TreeGrafter"/>
</dbReference>
<keyword evidence="1" id="KW-0732">Signal</keyword>
<organism evidence="6 7">
    <name type="scientific">Monodon monoceros</name>
    <name type="common">Narwhal</name>
    <name type="synonym">Ceratodon monodon</name>
    <dbReference type="NCBI Taxonomy" id="40151"/>
    <lineage>
        <taxon>Eukaryota</taxon>
        <taxon>Metazoa</taxon>
        <taxon>Chordata</taxon>
        <taxon>Craniata</taxon>
        <taxon>Vertebrata</taxon>
        <taxon>Euteleostomi</taxon>
        <taxon>Mammalia</taxon>
        <taxon>Eutheria</taxon>
        <taxon>Laurasiatheria</taxon>
        <taxon>Artiodactyla</taxon>
        <taxon>Whippomorpha</taxon>
        <taxon>Cetacea</taxon>
        <taxon>Odontoceti</taxon>
        <taxon>Monodontidae</taxon>
        <taxon>Monodon</taxon>
    </lineage>
</organism>
<dbReference type="PANTHER" id="PTHR11861:SF1">
    <property type="entry name" value="MELANOCYTE PROTEIN PMEL"/>
    <property type="match status" value="1"/>
</dbReference>
<dbReference type="Pfam" id="PF00801">
    <property type="entry name" value="PKD"/>
    <property type="match status" value="1"/>
</dbReference>
<proteinExistence type="inferred from homology"/>
<evidence type="ECO:0000256" key="1">
    <source>
        <dbReference type="ARBA" id="ARBA00022729"/>
    </source>
</evidence>
<dbReference type="CDD" id="cd00146">
    <property type="entry name" value="PKD"/>
    <property type="match status" value="1"/>
</dbReference>
<dbReference type="GO" id="GO:0042470">
    <property type="term" value="C:melanosome"/>
    <property type="evidence" value="ECO:0007669"/>
    <property type="project" value="TreeGrafter"/>
</dbReference>
<dbReference type="PROSITE" id="PS50093">
    <property type="entry name" value="PKD"/>
    <property type="match status" value="1"/>
</dbReference>
<protein>
    <recommendedName>
        <fullName evidence="5">PKD domain-containing protein</fullName>
    </recommendedName>
</protein>
<feature type="domain" description="PKD" evidence="5">
    <location>
        <begin position="378"/>
        <end position="418"/>
    </location>
</feature>
<keyword evidence="2" id="KW-0325">Glycoprotein</keyword>
<dbReference type="PANTHER" id="PTHR11861">
    <property type="entry name" value="MELANOCYTE PROTEIN PMEL 17-RELATED"/>
    <property type="match status" value="1"/>
</dbReference>